<dbReference type="InterPro" id="IPR001594">
    <property type="entry name" value="Palmitoyltrfase_DHHC"/>
</dbReference>
<dbReference type="Proteomes" id="UP001162131">
    <property type="component" value="Unassembled WGS sequence"/>
</dbReference>
<dbReference type="Pfam" id="PF01529">
    <property type="entry name" value="DHHC"/>
    <property type="match status" value="1"/>
</dbReference>
<evidence type="ECO:0000259" key="9">
    <source>
        <dbReference type="Pfam" id="PF01529"/>
    </source>
</evidence>
<comment type="caution">
    <text evidence="10">The sequence shown here is derived from an EMBL/GenBank/DDBJ whole genome shotgun (WGS) entry which is preliminary data.</text>
</comment>
<evidence type="ECO:0000256" key="1">
    <source>
        <dbReference type="ARBA" id="ARBA00004141"/>
    </source>
</evidence>
<evidence type="ECO:0000313" key="10">
    <source>
        <dbReference type="EMBL" id="CAG9329303.1"/>
    </source>
</evidence>
<evidence type="ECO:0000256" key="5">
    <source>
        <dbReference type="ARBA" id="ARBA00023136"/>
    </source>
</evidence>
<accession>A0AAU9K5Q1</accession>
<dbReference type="EMBL" id="CAJZBQ010000047">
    <property type="protein sequence ID" value="CAG9329303.1"/>
    <property type="molecule type" value="Genomic_DNA"/>
</dbReference>
<comment type="domain">
    <text evidence="8">The DHHC domain is required for palmitoyltransferase activity.</text>
</comment>
<keyword evidence="11" id="KW-1185">Reference proteome</keyword>
<keyword evidence="3 8" id="KW-0812">Transmembrane</keyword>
<gene>
    <name evidence="10" type="ORF">BSTOLATCC_MIC48127</name>
</gene>
<keyword evidence="5 8" id="KW-0472">Membrane</keyword>
<evidence type="ECO:0000256" key="8">
    <source>
        <dbReference type="RuleBase" id="RU079119"/>
    </source>
</evidence>
<dbReference type="GO" id="GO:0006612">
    <property type="term" value="P:protein targeting to membrane"/>
    <property type="evidence" value="ECO:0007669"/>
    <property type="project" value="TreeGrafter"/>
</dbReference>
<dbReference type="GO" id="GO:0005783">
    <property type="term" value="C:endoplasmic reticulum"/>
    <property type="evidence" value="ECO:0007669"/>
    <property type="project" value="TreeGrafter"/>
</dbReference>
<feature type="transmembrane region" description="Helical" evidence="8">
    <location>
        <begin position="45"/>
        <end position="70"/>
    </location>
</feature>
<dbReference type="InterPro" id="IPR039859">
    <property type="entry name" value="PFA4/ZDH16/20/ERF2-like"/>
</dbReference>
<comment type="similarity">
    <text evidence="7">Belongs to the DHHC palmitoyltransferase family. PFA5 subfamily.</text>
</comment>
<proteinExistence type="inferred from homology"/>
<sequence length="187" mass="21454">MENTLDIQEYSPIIKSQIWHYEIGNTHGFWFSSTGKPRVVIGPHWMYCLISVLLFTIIFGTLLLFSSYFVPRIMSTISWVAYCTCLTSWLISGLKNPGLELEILTNQQEITKYFNDKKFCRVCEVLREPGTLHCVECDVCIKEKQSHSLIVGKCIGKEIKVPYYILIGSIIFLASYIGFIAVYAIFI</sequence>
<evidence type="ECO:0000256" key="3">
    <source>
        <dbReference type="ARBA" id="ARBA00022692"/>
    </source>
</evidence>
<keyword evidence="6 8" id="KW-0012">Acyltransferase</keyword>
<dbReference type="PANTHER" id="PTHR22883">
    <property type="entry name" value="ZINC FINGER DHHC DOMAIN CONTAINING PROTEIN"/>
    <property type="match status" value="1"/>
</dbReference>
<keyword evidence="2 8" id="KW-0808">Transferase</keyword>
<dbReference type="PROSITE" id="PS50216">
    <property type="entry name" value="DHHC"/>
    <property type="match status" value="1"/>
</dbReference>
<protein>
    <recommendedName>
        <fullName evidence="8">Palmitoyltransferase</fullName>
        <ecNumber evidence="8">2.3.1.225</ecNumber>
    </recommendedName>
</protein>
<organism evidence="10 11">
    <name type="scientific">Blepharisma stoltei</name>
    <dbReference type="NCBI Taxonomy" id="1481888"/>
    <lineage>
        <taxon>Eukaryota</taxon>
        <taxon>Sar</taxon>
        <taxon>Alveolata</taxon>
        <taxon>Ciliophora</taxon>
        <taxon>Postciliodesmatophora</taxon>
        <taxon>Heterotrichea</taxon>
        <taxon>Heterotrichida</taxon>
        <taxon>Blepharismidae</taxon>
        <taxon>Blepharisma</taxon>
    </lineage>
</organism>
<feature type="transmembrane region" description="Helical" evidence="8">
    <location>
        <begin position="163"/>
        <end position="186"/>
    </location>
</feature>
<dbReference type="PANTHER" id="PTHR22883:SF23">
    <property type="entry name" value="PALMITOYLTRANSFERASE ZDHHC6"/>
    <property type="match status" value="1"/>
</dbReference>
<name>A0AAU9K5Q1_9CILI</name>
<evidence type="ECO:0000256" key="6">
    <source>
        <dbReference type="ARBA" id="ARBA00023315"/>
    </source>
</evidence>
<keyword evidence="4 8" id="KW-1133">Transmembrane helix</keyword>
<dbReference type="EC" id="2.3.1.225" evidence="8"/>
<dbReference type="GO" id="GO:0016020">
    <property type="term" value="C:membrane"/>
    <property type="evidence" value="ECO:0007669"/>
    <property type="project" value="UniProtKB-SubCell"/>
</dbReference>
<feature type="domain" description="Palmitoyltransferase DHHC" evidence="9">
    <location>
        <begin position="114"/>
        <end position="183"/>
    </location>
</feature>
<evidence type="ECO:0000313" key="11">
    <source>
        <dbReference type="Proteomes" id="UP001162131"/>
    </source>
</evidence>
<comment type="catalytic activity">
    <reaction evidence="8">
        <text>L-cysteinyl-[protein] + hexadecanoyl-CoA = S-hexadecanoyl-L-cysteinyl-[protein] + CoA</text>
        <dbReference type="Rhea" id="RHEA:36683"/>
        <dbReference type="Rhea" id="RHEA-COMP:10131"/>
        <dbReference type="Rhea" id="RHEA-COMP:11032"/>
        <dbReference type="ChEBI" id="CHEBI:29950"/>
        <dbReference type="ChEBI" id="CHEBI:57287"/>
        <dbReference type="ChEBI" id="CHEBI:57379"/>
        <dbReference type="ChEBI" id="CHEBI:74151"/>
        <dbReference type="EC" id="2.3.1.225"/>
    </reaction>
</comment>
<dbReference type="GO" id="GO:0019706">
    <property type="term" value="F:protein-cysteine S-palmitoyltransferase activity"/>
    <property type="evidence" value="ECO:0007669"/>
    <property type="project" value="UniProtKB-EC"/>
</dbReference>
<evidence type="ECO:0000256" key="2">
    <source>
        <dbReference type="ARBA" id="ARBA00022679"/>
    </source>
</evidence>
<dbReference type="AlphaFoldDB" id="A0AAU9K5Q1"/>
<evidence type="ECO:0000256" key="4">
    <source>
        <dbReference type="ARBA" id="ARBA00022989"/>
    </source>
</evidence>
<dbReference type="GO" id="GO:0005794">
    <property type="term" value="C:Golgi apparatus"/>
    <property type="evidence" value="ECO:0007669"/>
    <property type="project" value="TreeGrafter"/>
</dbReference>
<comment type="subcellular location">
    <subcellularLocation>
        <location evidence="1">Membrane</location>
        <topology evidence="1">Multi-pass membrane protein</topology>
    </subcellularLocation>
</comment>
<evidence type="ECO:0000256" key="7">
    <source>
        <dbReference type="ARBA" id="ARBA00038298"/>
    </source>
</evidence>
<reference evidence="10" key="1">
    <citation type="submission" date="2021-09" db="EMBL/GenBank/DDBJ databases">
        <authorList>
            <consortium name="AG Swart"/>
            <person name="Singh M."/>
            <person name="Singh A."/>
            <person name="Seah K."/>
            <person name="Emmerich C."/>
        </authorList>
    </citation>
    <scope>NUCLEOTIDE SEQUENCE</scope>
    <source>
        <strain evidence="10">ATCC30299</strain>
    </source>
</reference>